<reference evidence="1" key="1">
    <citation type="submission" date="2020-11" db="EMBL/GenBank/DDBJ databases">
        <authorList>
            <person name="Tran Van P."/>
        </authorList>
    </citation>
    <scope>NUCLEOTIDE SEQUENCE</scope>
</reference>
<dbReference type="Gene3D" id="1.10.287.160">
    <property type="entry name" value="HR1 repeat"/>
    <property type="match status" value="2"/>
</dbReference>
<feature type="non-terminal residue" evidence="1">
    <location>
        <position position="152"/>
    </location>
</feature>
<dbReference type="PROSITE" id="PS51860">
    <property type="entry name" value="REM_1"/>
    <property type="match status" value="1"/>
</dbReference>
<sequence>VKAGAENMLAFLSQPGGKKDRKLLAAAQEMLADAKAKIDYIKMRINVAKENGMGDGRNKGDESGLGLMTPVEVRIEILRHHLRVESAVVDGAKNALRVLQQGQVDKKALQEVSHVLTSQAHGVLSHFSGRKGRLVLKEVWDRDRTPKNGTGH</sequence>
<dbReference type="OrthoDB" id="63267at2759"/>
<dbReference type="GO" id="GO:0007165">
    <property type="term" value="P:signal transduction"/>
    <property type="evidence" value="ECO:0007669"/>
    <property type="project" value="InterPro"/>
</dbReference>
<dbReference type="Pfam" id="PF02185">
    <property type="entry name" value="HR1"/>
    <property type="match status" value="1"/>
</dbReference>
<dbReference type="EMBL" id="OB669828">
    <property type="protein sequence ID" value="CAD7234785.1"/>
    <property type="molecule type" value="Genomic_DNA"/>
</dbReference>
<dbReference type="AlphaFoldDB" id="A0A7R8ZRZ4"/>
<dbReference type="SUPFAM" id="SSF46585">
    <property type="entry name" value="HR1 repeat"/>
    <property type="match status" value="2"/>
</dbReference>
<dbReference type="InterPro" id="IPR036274">
    <property type="entry name" value="HR1_rpt_sf"/>
</dbReference>
<organism evidence="1">
    <name type="scientific">Cyprideis torosa</name>
    <dbReference type="NCBI Taxonomy" id="163714"/>
    <lineage>
        <taxon>Eukaryota</taxon>
        <taxon>Metazoa</taxon>
        <taxon>Ecdysozoa</taxon>
        <taxon>Arthropoda</taxon>
        <taxon>Crustacea</taxon>
        <taxon>Oligostraca</taxon>
        <taxon>Ostracoda</taxon>
        <taxon>Podocopa</taxon>
        <taxon>Podocopida</taxon>
        <taxon>Cytherocopina</taxon>
        <taxon>Cytheroidea</taxon>
        <taxon>Cytherideidae</taxon>
        <taxon>Cyprideis</taxon>
    </lineage>
</organism>
<name>A0A7R8ZRZ4_9CRUS</name>
<accession>A0A7R8ZRZ4</accession>
<dbReference type="InterPro" id="IPR011072">
    <property type="entry name" value="HR1_rho-bd"/>
</dbReference>
<dbReference type="SMART" id="SM00742">
    <property type="entry name" value="Hr1"/>
    <property type="match status" value="2"/>
</dbReference>
<proteinExistence type="predicted"/>
<protein>
    <submittedName>
        <fullName evidence="1">Uncharacterized protein</fullName>
    </submittedName>
</protein>
<gene>
    <name evidence="1" type="ORF">CTOB1V02_LOCUS12601</name>
</gene>
<evidence type="ECO:0000313" key="1">
    <source>
        <dbReference type="EMBL" id="CAD7234785.1"/>
    </source>
</evidence>